<dbReference type="SUPFAM" id="SSF57850">
    <property type="entry name" value="RING/U-box"/>
    <property type="match status" value="2"/>
</dbReference>
<evidence type="ECO:0000313" key="11">
    <source>
        <dbReference type="EMBL" id="GAD95803.1"/>
    </source>
</evidence>
<protein>
    <recommendedName>
        <fullName evidence="2">RBR-type E3 ubiquitin transferase</fullName>
        <ecNumber evidence="2">2.3.2.31</ecNumber>
    </recommendedName>
</protein>
<feature type="compositionally biased region" description="Acidic residues" evidence="9">
    <location>
        <begin position="1082"/>
        <end position="1093"/>
    </location>
</feature>
<feature type="compositionally biased region" description="Polar residues" evidence="9">
    <location>
        <begin position="116"/>
        <end position="128"/>
    </location>
</feature>
<dbReference type="GO" id="GO:0061630">
    <property type="term" value="F:ubiquitin protein ligase activity"/>
    <property type="evidence" value="ECO:0007669"/>
    <property type="project" value="UniProtKB-EC"/>
</dbReference>
<dbReference type="GO" id="GO:0008270">
    <property type="term" value="F:zinc ion binding"/>
    <property type="evidence" value="ECO:0007669"/>
    <property type="project" value="UniProtKB-KW"/>
</dbReference>
<dbReference type="PROSITE" id="PS51873">
    <property type="entry name" value="TRIAD"/>
    <property type="match status" value="1"/>
</dbReference>
<dbReference type="InterPro" id="IPR013083">
    <property type="entry name" value="Znf_RING/FYVE/PHD"/>
</dbReference>
<keyword evidence="6" id="KW-0863">Zinc-finger</keyword>
<sequence length="1142" mass="128310">MAGTHETRREKKATGTSGQKHKRPSSDVRGGGVKKPGRHSVEQETSNPSSDGVKKAKKHGSAGSSTRKATSGALADTKTTELNTKSPRAIKRSSTQRTVDRSSSLKTRAVDRDRSLNATKPTSSGTKTDSSKEKTATTENGSTKTPAAQSKGTRKSTGFFSALFIAPPAPTPQRKITCLTCFSDDVPVSRSAKLACSHRMCHACLKRIFTMSVTDPQHMPPRCCTSQHIPLKHVDKLFDTKFKIKWNKKYQEYTTKNRIYCPTKGCGEWIKPDHIFVDTSGGATGGRKYGKCSRCKTKVCCTCNGKWHSGKECPKDEDTQRFVEVAKEKGWQRCHSCSAMVELKEGCNHMTCRCTAEFCMICGSKWKTCDCPWFNYGAADEGDRLNFMNVPQPVRNNVGYQQELDRRREQERQDEALARRLQQFGLFDRAEPDEANAAVFGVGNATGHFMNEHFHLRPPGAAAGNERLARRATHTGARRNRNIAAARSHTPSPPPDRSREHLPVFLGDAGRTAEDEPKCLRRVVIDGPSLVHHVFYRMLSWRGADLNPLDAQPTPNEVSQGVLLYLLLLKYKNVQVDHIYFDGALPLEKRQTRLSRLEKSRKKLEDFCSNTRGGFRGSKSLLQQRPIAQLHEVMCSHKPLKKYTGLAESPFMVSTVFEDLKHRWNWYSIKSAVKGMSISNSLDDDTAASHDEEFPWAGITEIVPGEADIYCGYSSRHEGSAVLSNDSDLLVHDLGPNGSVVFLDTVELTDYDLRDPKHGRITAMELRPTAVARKLGVPSILALAYELKCDQHIGLTELVRRSKGNIGALADTAAYIRFVQEYEAVNLDVLIKTPGTRESLQSLDIRIAELFLQYELAGFQSGEAPHMYLSILPEDHARRCAWNEGKYLRRLGYSLLNASYPSSRRYPTIVECMRRGNRICFDTTSLHSETQIRNELRDLHDRLSEIGALFNNGYSSPEFWKTVSLNEIYHQAKSNPAVPPSRAELERFLIFGHMGSELQWKDIHIFAQMQSVLYSLRILAQLLHVATLKGYRVENLQNIRKILCHLPPLRELISLREGHLDEHIAKGFVNRFFELQGKADGTEPDSESSEPMDVEPRGGEKRVAEEWTEVRRVRRGPDADAQMSWKNLSKGRNMNLYDVLGG</sequence>
<evidence type="ECO:0000256" key="4">
    <source>
        <dbReference type="ARBA" id="ARBA00022723"/>
    </source>
</evidence>
<keyword evidence="7" id="KW-0833">Ubl conjugation pathway</keyword>
<gene>
    <name evidence="11" type="ORF">PVAR5_4449</name>
</gene>
<feature type="compositionally biased region" description="Polar residues" evidence="9">
    <location>
        <begin position="137"/>
        <end position="154"/>
    </location>
</feature>
<feature type="compositionally biased region" description="Polar residues" evidence="9">
    <location>
        <begin position="80"/>
        <end position="106"/>
    </location>
</feature>
<comment type="caution">
    <text evidence="11">The sequence shown here is derived from an EMBL/GenBank/DDBJ whole genome shotgun (WGS) entry which is preliminary data.</text>
</comment>
<keyword evidence="12" id="KW-1185">Reference proteome</keyword>
<dbReference type="Gene3D" id="3.30.40.10">
    <property type="entry name" value="Zinc/RING finger domain, C3HC4 (zinc finger)"/>
    <property type="match status" value="1"/>
</dbReference>
<name>V5FUP6_BYSSN</name>
<dbReference type="InParanoid" id="V5FUP6"/>
<feature type="region of interest" description="Disordered" evidence="9">
    <location>
        <begin position="1079"/>
        <end position="1102"/>
    </location>
</feature>
<dbReference type="OrthoDB" id="5297549at2759"/>
<organism evidence="11 12">
    <name type="scientific">Byssochlamys spectabilis (strain No. 5 / NBRC 109023)</name>
    <name type="common">Paecilomyces variotii</name>
    <dbReference type="NCBI Taxonomy" id="1356009"/>
    <lineage>
        <taxon>Eukaryota</taxon>
        <taxon>Fungi</taxon>
        <taxon>Dikarya</taxon>
        <taxon>Ascomycota</taxon>
        <taxon>Pezizomycotina</taxon>
        <taxon>Eurotiomycetes</taxon>
        <taxon>Eurotiomycetidae</taxon>
        <taxon>Eurotiales</taxon>
        <taxon>Thermoascaceae</taxon>
        <taxon>Paecilomyces</taxon>
    </lineage>
</organism>
<proteinExistence type="predicted"/>
<evidence type="ECO:0000256" key="7">
    <source>
        <dbReference type="ARBA" id="ARBA00022786"/>
    </source>
</evidence>
<dbReference type="InterPro" id="IPR039436">
    <property type="entry name" value="Asteroid_dom"/>
</dbReference>
<evidence type="ECO:0000256" key="3">
    <source>
        <dbReference type="ARBA" id="ARBA00022679"/>
    </source>
</evidence>
<feature type="region of interest" description="Disordered" evidence="9">
    <location>
        <begin position="1"/>
        <end position="154"/>
    </location>
</feature>
<dbReference type="SUPFAM" id="SSF88723">
    <property type="entry name" value="PIN domain-like"/>
    <property type="match status" value="1"/>
</dbReference>
<dbReference type="Gene3D" id="3.40.50.1010">
    <property type="entry name" value="5'-nuclease"/>
    <property type="match status" value="1"/>
</dbReference>
<dbReference type="PANTHER" id="PTHR11685">
    <property type="entry name" value="RBR FAMILY RING FINGER AND IBR DOMAIN-CONTAINING"/>
    <property type="match status" value="1"/>
</dbReference>
<evidence type="ECO:0000259" key="10">
    <source>
        <dbReference type="PROSITE" id="PS51873"/>
    </source>
</evidence>
<evidence type="ECO:0000256" key="5">
    <source>
        <dbReference type="ARBA" id="ARBA00022737"/>
    </source>
</evidence>
<dbReference type="InterPro" id="IPR029060">
    <property type="entry name" value="PIN-like_dom_sf"/>
</dbReference>
<dbReference type="PROSITE" id="PS00518">
    <property type="entry name" value="ZF_RING_1"/>
    <property type="match status" value="1"/>
</dbReference>
<keyword evidence="5" id="KW-0677">Repeat</keyword>
<dbReference type="InterPro" id="IPR002867">
    <property type="entry name" value="IBR_dom"/>
</dbReference>
<dbReference type="Gene3D" id="1.20.120.1750">
    <property type="match status" value="1"/>
</dbReference>
<dbReference type="eggNOG" id="KOG1812">
    <property type="taxonomic scope" value="Eukaryota"/>
</dbReference>
<evidence type="ECO:0000256" key="6">
    <source>
        <dbReference type="ARBA" id="ARBA00022771"/>
    </source>
</evidence>
<dbReference type="Proteomes" id="UP000018001">
    <property type="component" value="Unassembled WGS sequence"/>
</dbReference>
<dbReference type="InterPro" id="IPR017907">
    <property type="entry name" value="Znf_RING_CS"/>
</dbReference>
<evidence type="ECO:0000256" key="1">
    <source>
        <dbReference type="ARBA" id="ARBA00001798"/>
    </source>
</evidence>
<dbReference type="EC" id="2.3.2.31" evidence="2"/>
<dbReference type="Pfam" id="PF01485">
    <property type="entry name" value="IBR"/>
    <property type="match status" value="1"/>
</dbReference>
<feature type="region of interest" description="Disordered" evidence="9">
    <location>
        <begin position="473"/>
        <end position="501"/>
    </location>
</feature>
<dbReference type="AlphaFoldDB" id="V5FUP6"/>
<keyword evidence="8" id="KW-0862">Zinc</keyword>
<evidence type="ECO:0000256" key="9">
    <source>
        <dbReference type="SAM" id="MobiDB-lite"/>
    </source>
</evidence>
<dbReference type="CDD" id="cd20335">
    <property type="entry name" value="BRcat_RBR"/>
    <property type="match status" value="1"/>
</dbReference>
<dbReference type="Pfam" id="PF12813">
    <property type="entry name" value="XPG_I_2"/>
    <property type="match status" value="1"/>
</dbReference>
<accession>V5FUP6</accession>
<dbReference type="CDD" id="cd22584">
    <property type="entry name" value="Rcat_RBR_unk"/>
    <property type="match status" value="1"/>
</dbReference>
<feature type="compositionally biased region" description="Basic and acidic residues" evidence="9">
    <location>
        <begin position="1"/>
        <end position="13"/>
    </location>
</feature>
<keyword evidence="4" id="KW-0479">Metal-binding</keyword>
<dbReference type="HOGENOM" id="CLU_277564_0_0_1"/>
<comment type="catalytic activity">
    <reaction evidence="1">
        <text>[E2 ubiquitin-conjugating enzyme]-S-ubiquitinyl-L-cysteine + [acceptor protein]-L-lysine = [E2 ubiquitin-conjugating enzyme]-L-cysteine + [acceptor protein]-N(6)-ubiquitinyl-L-lysine.</text>
        <dbReference type="EC" id="2.3.2.31"/>
    </reaction>
</comment>
<dbReference type="InterPro" id="IPR031127">
    <property type="entry name" value="E3_UB_ligase_RBR"/>
</dbReference>
<dbReference type="InterPro" id="IPR044066">
    <property type="entry name" value="TRIAD_supradom"/>
</dbReference>
<keyword evidence="3" id="KW-0808">Transferase</keyword>
<evidence type="ECO:0000256" key="8">
    <source>
        <dbReference type="ARBA" id="ARBA00022833"/>
    </source>
</evidence>
<feature type="domain" description="RING-type" evidence="10">
    <location>
        <begin position="174"/>
        <end position="380"/>
    </location>
</feature>
<reference evidence="12" key="1">
    <citation type="journal article" date="2014" name="Genome Announc.">
        <title>Draft genome sequence of the formaldehyde-resistant fungus Byssochlamys spectabilis No. 5 (anamorph Paecilomyces variotii No. 5) (NBRC109023).</title>
        <authorList>
            <person name="Oka T."/>
            <person name="Ekino K."/>
            <person name="Fukuda K."/>
            <person name="Nomura Y."/>
        </authorList>
    </citation>
    <scope>NUCLEOTIDE SEQUENCE [LARGE SCALE GENOMIC DNA]</scope>
    <source>
        <strain evidence="12">No. 5 / NBRC 109023</strain>
    </source>
</reference>
<evidence type="ECO:0000313" key="12">
    <source>
        <dbReference type="Proteomes" id="UP000018001"/>
    </source>
</evidence>
<dbReference type="EMBL" id="BAUL01000138">
    <property type="protein sequence ID" value="GAD95803.1"/>
    <property type="molecule type" value="Genomic_DNA"/>
</dbReference>
<evidence type="ECO:0000256" key="2">
    <source>
        <dbReference type="ARBA" id="ARBA00012251"/>
    </source>
</evidence>
<dbReference type="GO" id="GO:0016567">
    <property type="term" value="P:protein ubiquitination"/>
    <property type="evidence" value="ECO:0007669"/>
    <property type="project" value="InterPro"/>
</dbReference>